<dbReference type="Gene3D" id="1.10.260.40">
    <property type="entry name" value="lambda repressor-like DNA-binding domains"/>
    <property type="match status" value="1"/>
</dbReference>
<comment type="caution">
    <text evidence="7">The sequence shown here is derived from an EMBL/GenBank/DDBJ whole genome shotgun (WGS) entry which is preliminary data.</text>
</comment>
<dbReference type="PROSITE" id="PS50932">
    <property type="entry name" value="HTH_LACI_2"/>
    <property type="match status" value="1"/>
</dbReference>
<sequence>MATIKDVAREAGVSTATVSRVLNKSGYMSEEAVNKVNKAMETLSYHPNAVARSLVRGKHNSIGVMFPYLSIPFWAELESELEQVAERKGYSLMLAVAPNDAEAYIEKFESMRARMPDGIITCYIKDTEDYICNSETPTVILGNTSYGPSVSSNDEQGGLLAAKHLIAKGCKNIVHISGELGSRSSANARTYAFMKECEKEHIAYKVYETKRSQYLKMDFESVISNVFYENEHFDGIFASNDILAAHCVATALSLGYRIPEDIRIVGYDDISLSRWIYPSLTTIHQDNTKLAEIAVETLLKELEGEEVPDKQVLPVRLIERKTT</sequence>
<reference evidence="8 9" key="1">
    <citation type="submission" date="2018-08" db="EMBL/GenBank/DDBJ databases">
        <title>A genome reference for cultivated species of the human gut microbiota.</title>
        <authorList>
            <person name="Zou Y."/>
            <person name="Xue W."/>
            <person name="Luo G."/>
        </authorList>
    </citation>
    <scope>NUCLEOTIDE SEQUENCE [LARGE SCALE GENOMIC DNA]</scope>
    <source>
        <strain evidence="6 9">AF24-4</strain>
        <strain evidence="7 8">AM32-8LB</strain>
    </source>
</reference>
<dbReference type="Gene3D" id="3.40.50.2300">
    <property type="match status" value="2"/>
</dbReference>
<name>A0A396AJG6_9FIRM</name>
<keyword evidence="1" id="KW-0678">Repressor</keyword>
<accession>A0A396AJG6</accession>
<dbReference type="PRINTS" id="PR00036">
    <property type="entry name" value="HTHLACI"/>
</dbReference>
<evidence type="ECO:0000256" key="3">
    <source>
        <dbReference type="ARBA" id="ARBA00023125"/>
    </source>
</evidence>
<evidence type="ECO:0000256" key="4">
    <source>
        <dbReference type="ARBA" id="ARBA00023163"/>
    </source>
</evidence>
<evidence type="ECO:0000256" key="2">
    <source>
        <dbReference type="ARBA" id="ARBA00023015"/>
    </source>
</evidence>
<evidence type="ECO:0000313" key="7">
    <source>
        <dbReference type="EMBL" id="RHD06535.1"/>
    </source>
</evidence>
<protein>
    <submittedName>
        <fullName evidence="7">LacI family transcriptional regulator</fullName>
    </submittedName>
</protein>
<keyword evidence="3" id="KW-0238">DNA-binding</keyword>
<dbReference type="Proteomes" id="UP000285820">
    <property type="component" value="Unassembled WGS sequence"/>
</dbReference>
<evidence type="ECO:0000259" key="5">
    <source>
        <dbReference type="PROSITE" id="PS50932"/>
    </source>
</evidence>
<evidence type="ECO:0000256" key="1">
    <source>
        <dbReference type="ARBA" id="ARBA00022491"/>
    </source>
</evidence>
<dbReference type="EMBL" id="QSIQ01000001">
    <property type="protein sequence ID" value="RHD06535.1"/>
    <property type="molecule type" value="Genomic_DNA"/>
</dbReference>
<dbReference type="AlphaFoldDB" id="A0A396AJG6"/>
<dbReference type="FunFam" id="1.10.260.40:FF:000002">
    <property type="entry name" value="HTH-type transcriptional repressor PurR"/>
    <property type="match status" value="1"/>
</dbReference>
<dbReference type="Pfam" id="PF00356">
    <property type="entry name" value="LacI"/>
    <property type="match status" value="1"/>
</dbReference>
<evidence type="ECO:0000313" key="8">
    <source>
        <dbReference type="Proteomes" id="UP000266391"/>
    </source>
</evidence>
<dbReference type="SUPFAM" id="SSF53822">
    <property type="entry name" value="Periplasmic binding protein-like I"/>
    <property type="match status" value="1"/>
</dbReference>
<dbReference type="EMBL" id="QRUN01000004">
    <property type="protein sequence ID" value="RGR69963.1"/>
    <property type="molecule type" value="Genomic_DNA"/>
</dbReference>
<dbReference type="SMART" id="SM00354">
    <property type="entry name" value="HTH_LACI"/>
    <property type="match status" value="1"/>
</dbReference>
<dbReference type="PROSITE" id="PS00356">
    <property type="entry name" value="HTH_LACI_1"/>
    <property type="match status" value="1"/>
</dbReference>
<organism evidence="7 8">
    <name type="scientific">Roseburia inulinivorans</name>
    <dbReference type="NCBI Taxonomy" id="360807"/>
    <lineage>
        <taxon>Bacteria</taxon>
        <taxon>Bacillati</taxon>
        <taxon>Bacillota</taxon>
        <taxon>Clostridia</taxon>
        <taxon>Lachnospirales</taxon>
        <taxon>Lachnospiraceae</taxon>
        <taxon>Roseburia</taxon>
    </lineage>
</organism>
<dbReference type="InterPro" id="IPR000843">
    <property type="entry name" value="HTH_LacI"/>
</dbReference>
<proteinExistence type="predicted"/>
<feature type="domain" description="HTH lacI-type" evidence="5">
    <location>
        <begin position="2"/>
        <end position="56"/>
    </location>
</feature>
<dbReference type="GO" id="GO:0000976">
    <property type="term" value="F:transcription cis-regulatory region binding"/>
    <property type="evidence" value="ECO:0007669"/>
    <property type="project" value="TreeGrafter"/>
</dbReference>
<evidence type="ECO:0000313" key="9">
    <source>
        <dbReference type="Proteomes" id="UP000285820"/>
    </source>
</evidence>
<dbReference type="SUPFAM" id="SSF47413">
    <property type="entry name" value="lambda repressor-like DNA-binding domains"/>
    <property type="match status" value="1"/>
</dbReference>
<dbReference type="Pfam" id="PF13377">
    <property type="entry name" value="Peripla_BP_3"/>
    <property type="match status" value="1"/>
</dbReference>
<keyword evidence="4" id="KW-0804">Transcription</keyword>
<dbReference type="InterPro" id="IPR046335">
    <property type="entry name" value="LacI/GalR-like_sensor"/>
</dbReference>
<dbReference type="CDD" id="cd06291">
    <property type="entry name" value="PBP1_Qymf-like"/>
    <property type="match status" value="1"/>
</dbReference>
<dbReference type="CDD" id="cd01392">
    <property type="entry name" value="HTH_LacI"/>
    <property type="match status" value="1"/>
</dbReference>
<gene>
    <name evidence="7" type="ORF">DW813_01305</name>
    <name evidence="6" type="ORF">DWY29_04555</name>
</gene>
<dbReference type="RefSeq" id="WP_118091827.1">
    <property type="nucleotide sequence ID" value="NZ_QRUN01000004.1"/>
</dbReference>
<keyword evidence="2" id="KW-0805">Transcription regulation</keyword>
<evidence type="ECO:0000313" key="6">
    <source>
        <dbReference type="EMBL" id="RGR69963.1"/>
    </source>
</evidence>
<dbReference type="InterPro" id="IPR010982">
    <property type="entry name" value="Lambda_DNA-bd_dom_sf"/>
</dbReference>
<dbReference type="PANTHER" id="PTHR30146">
    <property type="entry name" value="LACI-RELATED TRANSCRIPTIONAL REPRESSOR"/>
    <property type="match status" value="1"/>
</dbReference>
<dbReference type="GO" id="GO:0003700">
    <property type="term" value="F:DNA-binding transcription factor activity"/>
    <property type="evidence" value="ECO:0007669"/>
    <property type="project" value="TreeGrafter"/>
</dbReference>
<dbReference type="PANTHER" id="PTHR30146:SF95">
    <property type="entry name" value="RIBOSE OPERON REPRESSOR"/>
    <property type="match status" value="1"/>
</dbReference>
<dbReference type="Proteomes" id="UP000266391">
    <property type="component" value="Unassembled WGS sequence"/>
</dbReference>
<dbReference type="InterPro" id="IPR028082">
    <property type="entry name" value="Peripla_BP_I"/>
</dbReference>